<accession>A0A0P0X0K2</accession>
<evidence type="ECO:0000313" key="2">
    <source>
        <dbReference type="Proteomes" id="UP000059680"/>
    </source>
</evidence>
<dbReference type="AlphaFoldDB" id="A0A0P0X0K2"/>
<reference evidence="1 2" key="3">
    <citation type="journal article" date="2013" name="Rice">
        <title>Improvement of the Oryza sativa Nipponbare reference genome using next generation sequence and optical map data.</title>
        <authorList>
            <person name="Kawahara Y."/>
            <person name="de la Bastide M."/>
            <person name="Hamilton J.P."/>
            <person name="Kanamori H."/>
            <person name="McCombie W.R."/>
            <person name="Ouyang S."/>
            <person name="Schwartz D.C."/>
            <person name="Tanaka T."/>
            <person name="Wu J."/>
            <person name="Zhou S."/>
            <person name="Childs K.L."/>
            <person name="Davidson R.M."/>
            <person name="Lin H."/>
            <person name="Quesada-Ocampo L."/>
            <person name="Vaillancourt B."/>
            <person name="Sakai H."/>
            <person name="Lee S.S."/>
            <person name="Kim J."/>
            <person name="Numa H."/>
            <person name="Itoh T."/>
            <person name="Buell C.R."/>
            <person name="Matsumoto T."/>
        </authorList>
    </citation>
    <scope>NUCLEOTIDE SEQUENCE [LARGE SCALE GENOMIC DNA]</scope>
    <source>
        <strain evidence="2">cv. Nipponbare</strain>
    </source>
</reference>
<protein>
    <submittedName>
        <fullName evidence="1">Os06g0686550 protein</fullName>
    </submittedName>
</protein>
<proteinExistence type="predicted"/>
<reference evidence="1 2" key="2">
    <citation type="journal article" date="2013" name="Plant Cell Physiol.">
        <title>Rice Annotation Project Database (RAP-DB): an integrative and interactive database for rice genomics.</title>
        <authorList>
            <person name="Sakai H."/>
            <person name="Lee S.S."/>
            <person name="Tanaka T."/>
            <person name="Numa H."/>
            <person name="Kim J."/>
            <person name="Kawahara Y."/>
            <person name="Wakimoto H."/>
            <person name="Yang C.C."/>
            <person name="Iwamoto M."/>
            <person name="Abe T."/>
            <person name="Yamada Y."/>
            <person name="Muto A."/>
            <person name="Inokuchi H."/>
            <person name="Ikemura T."/>
            <person name="Matsumoto T."/>
            <person name="Sasaki T."/>
            <person name="Itoh T."/>
        </authorList>
    </citation>
    <scope>NUCLEOTIDE SEQUENCE [LARGE SCALE GENOMIC DNA]</scope>
    <source>
        <strain evidence="2">cv. Nipponbare</strain>
    </source>
</reference>
<dbReference type="PaxDb" id="39947-A0A0P0X0K2"/>
<organism evidence="1 2">
    <name type="scientific">Oryza sativa subsp. japonica</name>
    <name type="common">Rice</name>
    <dbReference type="NCBI Taxonomy" id="39947"/>
    <lineage>
        <taxon>Eukaryota</taxon>
        <taxon>Viridiplantae</taxon>
        <taxon>Streptophyta</taxon>
        <taxon>Embryophyta</taxon>
        <taxon>Tracheophyta</taxon>
        <taxon>Spermatophyta</taxon>
        <taxon>Magnoliopsida</taxon>
        <taxon>Liliopsida</taxon>
        <taxon>Poales</taxon>
        <taxon>Poaceae</taxon>
        <taxon>BOP clade</taxon>
        <taxon>Oryzoideae</taxon>
        <taxon>Oryzeae</taxon>
        <taxon>Oryzinae</taxon>
        <taxon>Oryza</taxon>
        <taxon>Oryza sativa</taxon>
    </lineage>
</organism>
<keyword evidence="2" id="KW-1185">Reference proteome</keyword>
<evidence type="ECO:0000313" key="1">
    <source>
        <dbReference type="EMBL" id="BAS99195.1"/>
    </source>
</evidence>
<name>A0A0P0X0K2_ORYSJ</name>
<reference evidence="2" key="1">
    <citation type="journal article" date="2005" name="Nature">
        <title>The map-based sequence of the rice genome.</title>
        <authorList>
            <consortium name="International rice genome sequencing project (IRGSP)"/>
            <person name="Matsumoto T."/>
            <person name="Wu J."/>
            <person name="Kanamori H."/>
            <person name="Katayose Y."/>
            <person name="Fujisawa M."/>
            <person name="Namiki N."/>
            <person name="Mizuno H."/>
            <person name="Yamamoto K."/>
            <person name="Antonio B.A."/>
            <person name="Baba T."/>
            <person name="Sakata K."/>
            <person name="Nagamura Y."/>
            <person name="Aoki H."/>
            <person name="Arikawa K."/>
            <person name="Arita K."/>
            <person name="Bito T."/>
            <person name="Chiden Y."/>
            <person name="Fujitsuka N."/>
            <person name="Fukunaka R."/>
            <person name="Hamada M."/>
            <person name="Harada C."/>
            <person name="Hayashi A."/>
            <person name="Hijishita S."/>
            <person name="Honda M."/>
            <person name="Hosokawa S."/>
            <person name="Ichikawa Y."/>
            <person name="Idonuma A."/>
            <person name="Iijima M."/>
            <person name="Ikeda M."/>
            <person name="Ikeno M."/>
            <person name="Ito K."/>
            <person name="Ito S."/>
            <person name="Ito T."/>
            <person name="Ito Y."/>
            <person name="Ito Y."/>
            <person name="Iwabuchi A."/>
            <person name="Kamiya K."/>
            <person name="Karasawa W."/>
            <person name="Kurita K."/>
            <person name="Katagiri S."/>
            <person name="Kikuta A."/>
            <person name="Kobayashi H."/>
            <person name="Kobayashi N."/>
            <person name="Machita K."/>
            <person name="Maehara T."/>
            <person name="Masukawa M."/>
            <person name="Mizubayashi T."/>
            <person name="Mukai Y."/>
            <person name="Nagasaki H."/>
            <person name="Nagata Y."/>
            <person name="Naito S."/>
            <person name="Nakashima M."/>
            <person name="Nakama Y."/>
            <person name="Nakamichi Y."/>
            <person name="Nakamura M."/>
            <person name="Meguro A."/>
            <person name="Negishi M."/>
            <person name="Ohta I."/>
            <person name="Ohta T."/>
            <person name="Okamoto M."/>
            <person name="Ono N."/>
            <person name="Saji S."/>
            <person name="Sakaguchi M."/>
            <person name="Sakai K."/>
            <person name="Shibata M."/>
            <person name="Shimokawa T."/>
            <person name="Song J."/>
            <person name="Takazaki Y."/>
            <person name="Terasawa K."/>
            <person name="Tsugane M."/>
            <person name="Tsuji K."/>
            <person name="Ueda S."/>
            <person name="Waki K."/>
            <person name="Yamagata H."/>
            <person name="Yamamoto M."/>
            <person name="Yamamoto S."/>
            <person name="Yamane H."/>
            <person name="Yoshiki S."/>
            <person name="Yoshihara R."/>
            <person name="Yukawa K."/>
            <person name="Zhong H."/>
            <person name="Yano M."/>
            <person name="Yuan Q."/>
            <person name="Ouyang S."/>
            <person name="Liu J."/>
            <person name="Jones K.M."/>
            <person name="Gansberger K."/>
            <person name="Moffat K."/>
            <person name="Hill J."/>
            <person name="Bera J."/>
            <person name="Fadrosh D."/>
            <person name="Jin S."/>
            <person name="Johri S."/>
            <person name="Kim M."/>
            <person name="Overton L."/>
            <person name="Reardon M."/>
            <person name="Tsitrin T."/>
            <person name="Vuong H."/>
            <person name="Weaver B."/>
            <person name="Ciecko A."/>
            <person name="Tallon L."/>
            <person name="Jackson J."/>
            <person name="Pai G."/>
            <person name="Aken S.V."/>
            <person name="Utterback T."/>
            <person name="Reidmuller S."/>
            <person name="Feldblyum T."/>
            <person name="Hsiao J."/>
            <person name="Zismann V."/>
            <person name="Iobst S."/>
            <person name="de Vazeille A.R."/>
            <person name="Buell C.R."/>
            <person name="Ying K."/>
            <person name="Li Y."/>
            <person name="Lu T."/>
            <person name="Huang Y."/>
            <person name="Zhao Q."/>
            <person name="Feng Q."/>
            <person name="Zhang L."/>
            <person name="Zhu J."/>
            <person name="Weng Q."/>
            <person name="Mu J."/>
            <person name="Lu Y."/>
            <person name="Fan D."/>
            <person name="Liu Y."/>
            <person name="Guan J."/>
            <person name="Zhang Y."/>
            <person name="Yu S."/>
            <person name="Liu X."/>
            <person name="Zhang Y."/>
            <person name="Hong G."/>
            <person name="Han B."/>
            <person name="Choisne N."/>
            <person name="Demange N."/>
            <person name="Orjeda G."/>
            <person name="Samain S."/>
            <person name="Cattolico L."/>
            <person name="Pelletier E."/>
            <person name="Couloux A."/>
            <person name="Segurens B."/>
            <person name="Wincker P."/>
            <person name="D'Hont A."/>
            <person name="Scarpelli C."/>
            <person name="Weissenbach J."/>
            <person name="Salanoubat M."/>
            <person name="Quetier F."/>
            <person name="Yu Y."/>
            <person name="Kim H.R."/>
            <person name="Rambo T."/>
            <person name="Currie J."/>
            <person name="Collura K."/>
            <person name="Luo M."/>
            <person name="Yang T."/>
            <person name="Ammiraju J.S.S."/>
            <person name="Engler F."/>
            <person name="Soderlund C."/>
            <person name="Wing R.A."/>
            <person name="Palmer L.E."/>
            <person name="de la Bastide M."/>
            <person name="Spiegel L."/>
            <person name="Nascimento L."/>
            <person name="Zutavern T."/>
            <person name="O'Shaughnessy A."/>
            <person name="Dike S."/>
            <person name="Dedhia N."/>
            <person name="Preston R."/>
            <person name="Balija V."/>
            <person name="McCombie W.R."/>
            <person name="Chow T."/>
            <person name="Chen H."/>
            <person name="Chung M."/>
            <person name="Chen C."/>
            <person name="Shaw J."/>
            <person name="Wu H."/>
            <person name="Hsiao K."/>
            <person name="Chao Y."/>
            <person name="Chu M."/>
            <person name="Cheng C."/>
            <person name="Hour A."/>
            <person name="Lee P."/>
            <person name="Lin S."/>
            <person name="Lin Y."/>
            <person name="Liou J."/>
            <person name="Liu S."/>
            <person name="Hsing Y."/>
            <person name="Raghuvanshi S."/>
            <person name="Mohanty A."/>
            <person name="Bharti A.K."/>
            <person name="Gaur A."/>
            <person name="Gupta V."/>
            <person name="Kumar D."/>
            <person name="Ravi V."/>
            <person name="Vij S."/>
            <person name="Kapur A."/>
            <person name="Khurana P."/>
            <person name="Khurana P."/>
            <person name="Khurana J.P."/>
            <person name="Tyagi A.K."/>
            <person name="Gaikwad K."/>
            <person name="Singh A."/>
            <person name="Dalal V."/>
            <person name="Srivastava S."/>
            <person name="Dixit A."/>
            <person name="Pal A.K."/>
            <person name="Ghazi I.A."/>
            <person name="Yadav M."/>
            <person name="Pandit A."/>
            <person name="Bhargava A."/>
            <person name="Sureshbabu K."/>
            <person name="Batra K."/>
            <person name="Sharma T.R."/>
            <person name="Mohapatra T."/>
            <person name="Singh N.K."/>
            <person name="Messing J."/>
            <person name="Nelson A.B."/>
            <person name="Fuks G."/>
            <person name="Kavchok S."/>
            <person name="Keizer G."/>
            <person name="Linton E."/>
            <person name="Llaca V."/>
            <person name="Song R."/>
            <person name="Tanyolac B."/>
            <person name="Young S."/>
            <person name="Ho-Il K."/>
            <person name="Hahn J.H."/>
            <person name="Sangsakoo G."/>
            <person name="Vanavichit A."/>
            <person name="de Mattos Luiz.A.T."/>
            <person name="Zimmer P.D."/>
            <person name="Malone G."/>
            <person name="Dellagostin O."/>
            <person name="de Oliveira A.C."/>
            <person name="Bevan M."/>
            <person name="Bancroft I."/>
            <person name="Minx P."/>
            <person name="Cordum H."/>
            <person name="Wilson R."/>
            <person name="Cheng Z."/>
            <person name="Jin W."/>
            <person name="Jiang J."/>
            <person name="Leong S.A."/>
            <person name="Iwama H."/>
            <person name="Gojobori T."/>
            <person name="Itoh T."/>
            <person name="Niimura Y."/>
            <person name="Fujii Y."/>
            <person name="Habara T."/>
            <person name="Sakai H."/>
            <person name="Sato Y."/>
            <person name="Wilson G."/>
            <person name="Kumar K."/>
            <person name="McCouch S."/>
            <person name="Juretic N."/>
            <person name="Hoen D."/>
            <person name="Wright S."/>
            <person name="Bruskiewich R."/>
            <person name="Bureau T."/>
            <person name="Miyao A."/>
            <person name="Hirochika H."/>
            <person name="Nishikawa T."/>
            <person name="Kadowaki K."/>
            <person name="Sugiura M."/>
            <person name="Burr B."/>
            <person name="Sasaki T."/>
        </authorList>
    </citation>
    <scope>NUCLEOTIDE SEQUENCE [LARGE SCALE GENOMIC DNA]</scope>
    <source>
        <strain evidence="2">cv. Nipponbare</strain>
    </source>
</reference>
<sequence length="102" mass="11808">MALHISWNARSWIYIHKTWFVHNIFTELSTQLGNLKVQMINMFEPTFRKMNSPFLKVNTQGGGCPSSFLCEHDTFALSFKYCIVQSSIGIQILHRITGKKEI</sequence>
<dbReference type="InParanoid" id="A0A0P0X0K2"/>
<dbReference type="EMBL" id="AP014962">
    <property type="protein sequence ID" value="BAS99195.1"/>
    <property type="molecule type" value="Genomic_DNA"/>
</dbReference>
<gene>
    <name evidence="1" type="ordered locus">Os06g0686550</name>
    <name evidence="1" type="ORF">OSNPB_060686550</name>
</gene>
<dbReference type="Gramene" id="Os06t0686550-00">
    <property type="protein sequence ID" value="Os06t0686550-00"/>
    <property type="gene ID" value="Os06g0686550"/>
</dbReference>
<dbReference type="Proteomes" id="UP000059680">
    <property type="component" value="Chromosome 6"/>
</dbReference>